<keyword evidence="1" id="KW-0812">Transmembrane</keyword>
<evidence type="ECO:0000256" key="1">
    <source>
        <dbReference type="SAM" id="Phobius"/>
    </source>
</evidence>
<name>A0A0V0IBS6_SOLCH</name>
<keyword evidence="1" id="KW-0472">Membrane</keyword>
<proteinExistence type="predicted"/>
<evidence type="ECO:0000313" key="2">
    <source>
        <dbReference type="EMBL" id="JAP29972.1"/>
    </source>
</evidence>
<accession>A0A0V0IBS6</accession>
<organism evidence="2">
    <name type="scientific">Solanum chacoense</name>
    <name type="common">Chaco potato</name>
    <dbReference type="NCBI Taxonomy" id="4108"/>
    <lineage>
        <taxon>Eukaryota</taxon>
        <taxon>Viridiplantae</taxon>
        <taxon>Streptophyta</taxon>
        <taxon>Embryophyta</taxon>
        <taxon>Tracheophyta</taxon>
        <taxon>Spermatophyta</taxon>
        <taxon>Magnoliopsida</taxon>
        <taxon>eudicotyledons</taxon>
        <taxon>Gunneridae</taxon>
        <taxon>Pentapetalae</taxon>
        <taxon>asterids</taxon>
        <taxon>lamiids</taxon>
        <taxon>Solanales</taxon>
        <taxon>Solanaceae</taxon>
        <taxon>Solanoideae</taxon>
        <taxon>Solaneae</taxon>
        <taxon>Solanum</taxon>
    </lineage>
</organism>
<protein>
    <submittedName>
        <fullName evidence="2">Putative ovule protein</fullName>
    </submittedName>
</protein>
<dbReference type="AlphaFoldDB" id="A0A0V0IBS6"/>
<reference evidence="2" key="1">
    <citation type="submission" date="2015-12" db="EMBL/GenBank/DDBJ databases">
        <title>Gene expression during late stages of embryo sac development: a critical building block for successful pollen-pistil interactions.</title>
        <authorList>
            <person name="Liu Y."/>
            <person name="Joly V."/>
            <person name="Sabar M."/>
            <person name="Matton D.P."/>
        </authorList>
    </citation>
    <scope>NUCLEOTIDE SEQUENCE</scope>
</reference>
<sequence length="79" mass="9012">MAVATIETKSYENLLQDLENTPSLKIMKRPLRFFGMTLLLFSAGMGIETSYSKKIYSISPIFIGQVRVNVELIDLSFYK</sequence>
<dbReference type="EMBL" id="GEDG01008550">
    <property type="protein sequence ID" value="JAP29972.1"/>
    <property type="molecule type" value="Transcribed_RNA"/>
</dbReference>
<feature type="transmembrane region" description="Helical" evidence="1">
    <location>
        <begin position="31"/>
        <end position="51"/>
    </location>
</feature>
<keyword evidence="1" id="KW-1133">Transmembrane helix</keyword>